<reference evidence="1 2" key="1">
    <citation type="submission" date="2019-02" db="EMBL/GenBank/DDBJ databases">
        <title>Deep-cultivation of Planctomycetes and their phenomic and genomic characterization uncovers novel biology.</title>
        <authorList>
            <person name="Wiegand S."/>
            <person name="Jogler M."/>
            <person name="Boedeker C."/>
            <person name="Pinto D."/>
            <person name="Vollmers J."/>
            <person name="Rivas-Marin E."/>
            <person name="Kohn T."/>
            <person name="Peeters S.H."/>
            <person name="Heuer A."/>
            <person name="Rast P."/>
            <person name="Oberbeckmann S."/>
            <person name="Bunk B."/>
            <person name="Jeske O."/>
            <person name="Meyerdierks A."/>
            <person name="Storesund J.E."/>
            <person name="Kallscheuer N."/>
            <person name="Luecker S."/>
            <person name="Lage O.M."/>
            <person name="Pohl T."/>
            <person name="Merkel B.J."/>
            <person name="Hornburger P."/>
            <person name="Mueller R.-W."/>
            <person name="Bruemmer F."/>
            <person name="Labrenz M."/>
            <person name="Spormann A.M."/>
            <person name="Op Den Camp H."/>
            <person name="Overmann J."/>
            <person name="Amann R."/>
            <person name="Jetten M.S.M."/>
            <person name="Mascher T."/>
            <person name="Medema M.H."/>
            <person name="Devos D.P."/>
            <person name="Kaster A.-K."/>
            <person name="Ovreas L."/>
            <person name="Rohde M."/>
            <person name="Galperin M.Y."/>
            <person name="Jogler C."/>
        </authorList>
    </citation>
    <scope>NUCLEOTIDE SEQUENCE [LARGE SCALE GENOMIC DNA]</scope>
    <source>
        <strain evidence="1 2">CA13</strain>
    </source>
</reference>
<dbReference type="AlphaFoldDB" id="A0A5C5YXS1"/>
<protein>
    <submittedName>
        <fullName evidence="1">Uncharacterized protein</fullName>
    </submittedName>
</protein>
<comment type="caution">
    <text evidence="1">The sequence shown here is derived from an EMBL/GenBank/DDBJ whole genome shotgun (WGS) entry which is preliminary data.</text>
</comment>
<dbReference type="EMBL" id="SJPJ01000001">
    <property type="protein sequence ID" value="TWT79566.1"/>
    <property type="molecule type" value="Genomic_DNA"/>
</dbReference>
<name>A0A5C5YXS1_9BACT</name>
<dbReference type="Proteomes" id="UP000315010">
    <property type="component" value="Unassembled WGS sequence"/>
</dbReference>
<gene>
    <name evidence="1" type="ORF">CA13_09700</name>
</gene>
<organism evidence="1 2">
    <name type="scientific">Novipirellula herctigrandis</name>
    <dbReference type="NCBI Taxonomy" id="2527986"/>
    <lineage>
        <taxon>Bacteria</taxon>
        <taxon>Pseudomonadati</taxon>
        <taxon>Planctomycetota</taxon>
        <taxon>Planctomycetia</taxon>
        <taxon>Pirellulales</taxon>
        <taxon>Pirellulaceae</taxon>
        <taxon>Novipirellula</taxon>
    </lineage>
</organism>
<keyword evidence="2" id="KW-1185">Reference proteome</keyword>
<evidence type="ECO:0000313" key="1">
    <source>
        <dbReference type="EMBL" id="TWT79566.1"/>
    </source>
</evidence>
<sequence length="89" mass="9862">MLSVVTCSAVITSTELTFKWPGFRVTIGCNGGPVVRFHEWIVNSRSPLIRTVIRLTSPFNAARIGALSDSMLDHAPEVMLDRRLLDSFS</sequence>
<accession>A0A5C5YXS1</accession>
<proteinExistence type="predicted"/>
<evidence type="ECO:0000313" key="2">
    <source>
        <dbReference type="Proteomes" id="UP000315010"/>
    </source>
</evidence>